<comment type="caution">
    <text evidence="3">The sequence shown here is derived from an EMBL/GenBank/DDBJ whole genome shotgun (WGS) entry which is preliminary data.</text>
</comment>
<dbReference type="OrthoDB" id="5496380at2"/>
<dbReference type="GO" id="GO:0016020">
    <property type="term" value="C:membrane"/>
    <property type="evidence" value="ECO:0007669"/>
    <property type="project" value="InterPro"/>
</dbReference>
<feature type="domain" description="HAMP" evidence="2">
    <location>
        <begin position="45"/>
        <end position="101"/>
    </location>
</feature>
<dbReference type="InterPro" id="IPR003660">
    <property type="entry name" value="HAMP_dom"/>
</dbReference>
<name>A0A6N8E821_9GAMM</name>
<dbReference type="PROSITE" id="PS50885">
    <property type="entry name" value="HAMP"/>
    <property type="match status" value="1"/>
</dbReference>
<dbReference type="SUPFAM" id="SSF158472">
    <property type="entry name" value="HAMP domain-like"/>
    <property type="match status" value="1"/>
</dbReference>
<dbReference type="SMART" id="SM00304">
    <property type="entry name" value="HAMP"/>
    <property type="match status" value="1"/>
</dbReference>
<sequence length="179" mass="20873">MDRFVPGWNHHRSLCETSRAEIEQAEQRLVQDLQALLAISLITLVTIIRPLRQLTRHADDIAKGYWHFIQSCDTSAQRQDEFGILIRTFNLMIETIRATHQELKDANACLEQKVSERTRELEEKNRQLERPSSTDGLTQISNRVKLDEQFQEQLQDAMVERADQALYWAKSEGRNRVLA</sequence>
<dbReference type="EMBL" id="WNKT01000001">
    <property type="protein sequence ID" value="MTW19630.1"/>
    <property type="molecule type" value="Genomic_DNA"/>
</dbReference>
<dbReference type="Gene3D" id="6.10.340.10">
    <property type="match status" value="1"/>
</dbReference>
<evidence type="ECO:0000259" key="2">
    <source>
        <dbReference type="PROSITE" id="PS50885"/>
    </source>
</evidence>
<protein>
    <submittedName>
        <fullName evidence="3">HAMP domain-containing protein</fullName>
    </submittedName>
</protein>
<accession>A0A6N8E821</accession>
<keyword evidence="1" id="KW-0175">Coiled coil</keyword>
<dbReference type="Pfam" id="PF00672">
    <property type="entry name" value="HAMP"/>
    <property type="match status" value="1"/>
</dbReference>
<gene>
    <name evidence="3" type="ORF">GJ668_00810</name>
</gene>
<evidence type="ECO:0000256" key="1">
    <source>
        <dbReference type="SAM" id="Coils"/>
    </source>
</evidence>
<proteinExistence type="predicted"/>
<dbReference type="Proteomes" id="UP000434044">
    <property type="component" value="Unassembled WGS sequence"/>
</dbReference>
<organism evidence="3 4">
    <name type="scientific">Allochromatium palmeri</name>
    <dbReference type="NCBI Taxonomy" id="231048"/>
    <lineage>
        <taxon>Bacteria</taxon>
        <taxon>Pseudomonadati</taxon>
        <taxon>Pseudomonadota</taxon>
        <taxon>Gammaproteobacteria</taxon>
        <taxon>Chromatiales</taxon>
        <taxon>Chromatiaceae</taxon>
        <taxon>Allochromatium</taxon>
    </lineage>
</organism>
<evidence type="ECO:0000313" key="4">
    <source>
        <dbReference type="Proteomes" id="UP000434044"/>
    </source>
</evidence>
<reference evidence="3 4" key="1">
    <citation type="submission" date="2019-11" db="EMBL/GenBank/DDBJ databases">
        <title>Whole-genome sequence of the anaerobic purple sulfur bacterium Allochromatium palmeri DSM 15591.</title>
        <authorList>
            <person name="Kyndt J.A."/>
            <person name="Meyer T.E."/>
        </authorList>
    </citation>
    <scope>NUCLEOTIDE SEQUENCE [LARGE SCALE GENOMIC DNA]</scope>
    <source>
        <strain evidence="3 4">DSM 15591</strain>
    </source>
</reference>
<dbReference type="GO" id="GO:0007165">
    <property type="term" value="P:signal transduction"/>
    <property type="evidence" value="ECO:0007669"/>
    <property type="project" value="InterPro"/>
</dbReference>
<feature type="coiled-coil region" evidence="1">
    <location>
        <begin position="93"/>
        <end position="127"/>
    </location>
</feature>
<keyword evidence="4" id="KW-1185">Reference proteome</keyword>
<dbReference type="AlphaFoldDB" id="A0A6N8E821"/>
<evidence type="ECO:0000313" key="3">
    <source>
        <dbReference type="EMBL" id="MTW19630.1"/>
    </source>
</evidence>
<dbReference type="CDD" id="cd06225">
    <property type="entry name" value="HAMP"/>
    <property type="match status" value="1"/>
</dbReference>